<feature type="region of interest" description="Disordered" evidence="2">
    <location>
        <begin position="274"/>
        <end position="323"/>
    </location>
</feature>
<dbReference type="Pfam" id="PF12640">
    <property type="entry name" value="UPF0489"/>
    <property type="match status" value="1"/>
</dbReference>
<reference evidence="3" key="3">
    <citation type="submission" date="2023-05" db="EMBL/GenBank/DDBJ databases">
        <authorList>
            <person name="Smith C.H."/>
        </authorList>
    </citation>
    <scope>NUCLEOTIDE SEQUENCE</scope>
    <source>
        <strain evidence="3">CHS0354</strain>
        <tissue evidence="3">Mantle</tissue>
    </source>
</reference>
<sequence>MSCKVENIMKLRKYKHLPVTVVEDHNEVIPYIHRAIASRHLPVENLTLVHFDSHPDMLIPLELDADKVFDKELLYESTSIENWILPAVYAGHINHVVWLKPPWCEQFNDKTITFYVGQCTKTGYIRTTCKESYFVSETLYVPEDQLRNKKSLTFTIKTVIPVDWNVGGDTIVSKDAQETTPLQETSNSLPCESSSLKCEKNIQLLSNFDHEKEEYGARENSAIEECRYPLSNYSYIDKLKVESGFQNFKSENHVNKRSCHQSNREEIALKRQKTHLNDDSEGNNSIHSTDNQSRGTDCEETVDPFKSISDSVTNDTEAGSGSNAVTQTVEKFKNFMESLDGKHFILDIDLDFFSTKNPFKEMYSPQQYLTLKDLYHFNKPDGNSDEDVELCVHKRHRQLVSLKEVFNCLMKDKDAIIDHPRKDDILALVKDLTCEGMKTADLDLLHEAGCTCDDTELPHYVSTESEILKLVDATQELLSHLPKPTIVTIARSSNDDYCPKDQVDFIQNKVLETLQDLYLEISVTMDYDEPSVQ</sequence>
<reference evidence="3" key="2">
    <citation type="journal article" date="2021" name="Genome Biol. Evol.">
        <title>Developing a high-quality reference genome for a parasitic bivalve with doubly uniparental inheritance (Bivalvia: Unionida).</title>
        <authorList>
            <person name="Smith C.H."/>
        </authorList>
    </citation>
    <scope>NUCLEOTIDE SEQUENCE</scope>
    <source>
        <strain evidence="3">CHS0354</strain>
        <tissue evidence="3">Mantle</tissue>
    </source>
</reference>
<accession>A0AAE0TCX8</accession>
<evidence type="ECO:0000256" key="2">
    <source>
        <dbReference type="SAM" id="MobiDB-lite"/>
    </source>
</evidence>
<proteinExistence type="inferred from homology"/>
<comment type="similarity">
    <text evidence="1">Belongs to the UPF0489 family.</text>
</comment>
<evidence type="ECO:0000313" key="4">
    <source>
        <dbReference type="Proteomes" id="UP001195483"/>
    </source>
</evidence>
<evidence type="ECO:0008006" key="5">
    <source>
        <dbReference type="Google" id="ProtNLM"/>
    </source>
</evidence>
<dbReference type="EMBL" id="JAEAOA010001852">
    <property type="protein sequence ID" value="KAK3608076.1"/>
    <property type="molecule type" value="Genomic_DNA"/>
</dbReference>
<protein>
    <recommendedName>
        <fullName evidence="5">CE022 protein</fullName>
    </recommendedName>
</protein>
<feature type="compositionally biased region" description="Polar residues" evidence="2">
    <location>
        <begin position="308"/>
        <end position="323"/>
    </location>
</feature>
<name>A0AAE0TCX8_9BIVA</name>
<evidence type="ECO:0000256" key="1">
    <source>
        <dbReference type="ARBA" id="ARBA00007099"/>
    </source>
</evidence>
<comment type="caution">
    <text evidence="3">The sequence shown here is derived from an EMBL/GenBank/DDBJ whole genome shotgun (WGS) entry which is preliminary data.</text>
</comment>
<evidence type="ECO:0000313" key="3">
    <source>
        <dbReference type="EMBL" id="KAK3608076.1"/>
    </source>
</evidence>
<dbReference type="InterPro" id="IPR024131">
    <property type="entry name" value="UPF0489"/>
</dbReference>
<dbReference type="Proteomes" id="UP001195483">
    <property type="component" value="Unassembled WGS sequence"/>
</dbReference>
<feature type="compositionally biased region" description="Polar residues" evidence="2">
    <location>
        <begin position="282"/>
        <end position="295"/>
    </location>
</feature>
<dbReference type="AlphaFoldDB" id="A0AAE0TCX8"/>
<dbReference type="PANTHER" id="PTHR13225:SF3">
    <property type="entry name" value="UPF0489 PROTEIN C5ORF22"/>
    <property type="match status" value="1"/>
</dbReference>
<gene>
    <name evidence="3" type="ORF">CHS0354_031064</name>
</gene>
<keyword evidence="4" id="KW-1185">Reference proteome</keyword>
<reference evidence="3" key="1">
    <citation type="journal article" date="2021" name="Genome Biol. Evol.">
        <title>A High-Quality Reference Genome for a Parasitic Bivalve with Doubly Uniparental Inheritance (Bivalvia: Unionida).</title>
        <authorList>
            <person name="Smith C.H."/>
        </authorList>
    </citation>
    <scope>NUCLEOTIDE SEQUENCE</scope>
    <source>
        <strain evidence="3">CHS0354</strain>
    </source>
</reference>
<dbReference type="PANTHER" id="PTHR13225">
    <property type="entry name" value="MISEXPRESSION SUPPRESSOR OF RAS 6"/>
    <property type="match status" value="1"/>
</dbReference>
<organism evidence="3 4">
    <name type="scientific">Potamilus streckersoni</name>
    <dbReference type="NCBI Taxonomy" id="2493646"/>
    <lineage>
        <taxon>Eukaryota</taxon>
        <taxon>Metazoa</taxon>
        <taxon>Spiralia</taxon>
        <taxon>Lophotrochozoa</taxon>
        <taxon>Mollusca</taxon>
        <taxon>Bivalvia</taxon>
        <taxon>Autobranchia</taxon>
        <taxon>Heteroconchia</taxon>
        <taxon>Palaeoheterodonta</taxon>
        <taxon>Unionida</taxon>
        <taxon>Unionoidea</taxon>
        <taxon>Unionidae</taxon>
        <taxon>Ambleminae</taxon>
        <taxon>Lampsilini</taxon>
        <taxon>Potamilus</taxon>
    </lineage>
</organism>